<sequence length="4987" mass="571172">MIINICEVNENSALFTLYGFDYIVLNEYFVMDQEKPNVLSVDEQRIILDYYSQHPPPWINNSPSIAKKMKMADTDLKIVEDVLRSLTLAAEHFRNLWDWSQFANCYLNHNDKYVVWLACQCMAIILQLTELEKNNLIMLHMDKNTNEENMLKYKKKSNSNYKDFLKSYIPDPDQYTTVEGVSLSIVGPPKQLGDLILVNSTKQNLRNLSLAVSAGKAACLVGPVGSGKSALVHYLANITGHTDEKLLTVQLGDETDSKMMLGSYHCTDIPGEFVWQPGALTKAVTEGKWLLLEDIDSASSDLAAVLVSLIESRSLTVPGFRDRLIPATGFQLFFTQRVITTTNGYYHKQNIATDLLGKHYIQINVEPLSKNELIEVIEIKFPILKTIAPKIIDVFLLFSAGFHDSDAILSLKRNGRLTSTRDLMKWCARIVKEYDVTSSESALKVIQDAIDIFCCSAANPKTRLELACHVASLIGVVKTKAEFFLNEYKPTIVLDEKHCIAGRVTLPRTGSFLTDNYMSNSKFALTRSSSCLLERIACSIATKESVLLVGETGTGKTSTLQLLAKHTGNKLTVLNMNQQSDSVDLIGGYKPVELKIIIKPIREEFESLFRAEFNVEQNTKFLGHISKCFNNRDWNNLIKLMKHVLKKAINKNTKNNKPTKSWSELNEKLNRFEIQFKHCQTAMAFAFVEGSLIQAVKEGYWVLLDEINLASAETLQCLSSLLESDGTVTIYEKTDSKPISRHPNFRLMAAMNPATDVGKKDLPPGIRNRFTEFFVEELTERSDLITLTACYLSDYSAQKLNAISKFYLIARREAENFLVDGTGHKPHYSLRTYCRALSIASSNPCQTAQRSLYESFCLSFLTQLDSSSHKRVESLIANTMFGEKLIQGVINQPIPKPLSKTESFIHFEGYWIQKGILEPSTAEKYILTNSVRKNLRDLVRAVSLSCFPVLIQGDTCVGKTSLITYLAAASGNVLVRINNHEHTDLQEYIGSYSAQSITGQLVFKEGVLVEAMRKGHWIVLDELNLAPTDVLEALNRVLDDNRELFIPETQTTIKAHPGFRLFATQNPPGLYGGRKILSRAFKNRFIEMHFDEIPADELETILFQRCEMPLSYAKKVISVMKDLQSTRKGSAAFAGKHGFITLRDLFRWGERYRLAKESDNYDWNQHLVDEGFLVLASKVRKPEEEKTISQILEKHFKCSLSLDRLFTLNDKTSPITRHILQKIEIHLPGFKHVYMSKNIRRMIVLVCKAIEFNEPVLLVGETGCGKTTVCQMIAAINKEKLLTVNCHQHTESSDFLGGLRPVRNRERDNDQRLFEWVDGPLIESITDGHMFLADEISLADDSVLERFNSLLEPERKLLLTEKIGDAESESELVAHPGFCFVGTMNPGGDYGKKELSPALRNRLTEIWCESCSDYDDLVQIIDHNFSVSNEHSLFLSKSMVDFVNWLKCTDQIKGYLKLNVTIRDYLIWVKFIESMMCQIPSNDINYNSIRAFFTFYKEGAIMTFLDKKNTINHSYDQAIESALKNTLLKHFSKSLKTENVKIFDKLVEFFPLKCPPEWFGFDGYYIPKGNMPIETVATFSFDAPTTKSNVIRLLRCMQIENRAILLEGSPGVGKTSLIQAVSKASGHKLTRINLSEQTDVSDLFGADLPTDGGDGGSFEWRDGPFLRALKEGNWILLDELNLASQSVLEGLNAVLDHRGELYIPELGRTFIIESKKTKLFACQNPMSEGGARKGLPKSFLNRFLQVHLNTLDYTNIVSIMNTIYESKMTKIRPLNLKKVVKFTLTFCDKYNVEINLRDILRWVDVTLTLKCNILDHLPLIFTDRTASLKSLENEVIKELKTIVVTTEKKYDFLRIFPSGIMFNRFIVPRKRAIGMPIDQSNNKLILGSHIHTLNSLAVCMKMNWMPILVGSGSGKTSVIKTLAQLYGCELRVLSVNAAMDTMEILGGFEQADFNRHLEEFARKIENKIFIEVGEQLLSGRNDYISMLTLWNEYKTMTDVSNNTITTMASETTLFKKRIDTLIQIANVLANDELLCLLNALKERVNSTGNLNSGGKFEWIDSILVKCLNDGSWLLIDNVNLCSPAVLDRLNGLLEPNGILELGEKGIGSDGQITTITPHENFRLFLAMDPKHGSISRAMKNRGVEIYMGPLDEINDNDIHSMIEQQGISDKAISHTLLKIHRMMKSLISGINININHLLRTAYLVSQNVKRDQSITQIIREICNDTYVRCLNETSKQNAILEIDRLLEQHTTTSNEFLFSNLQTIDTLQFSSLSYIEQQCSILKYEHFNNVQIEDLLLCYFGRSSSSDISIRSKLVLTNINIESEAIKNFVKKPPVMGFDKLPFYKKSVDHIPSEELPYDFRYLPHIYFNKGHPLSEQTEFYENKMHLMLDHALHLSLNEHLVSSKLHKKKLMIADGGIMHDYAVLSIAFDNYIDFYLSNNAFSILDKDCLLFKEMIIWIHTIENLLFENLDKRNEFLTVLIHCYFNIVTKNFLPMLEMSTRKNRHIELERFSPMIIEITKNYLTPKCCARLFKLFVNENNIPSPLCCKNHGDKNIEAYKRNGELISAIKSNNLLALMKPEIKNERDNLLMFKYIECSTIPNYPEELVNAKMNDMELNLIPLWELVIERNFLTRINYSLLNEDDYYHNKHYDFMQLLLKFVPTVSPFYCNSLKYHFTVEFLIEALKFSMNSVAVENPKLYLEWTPKKFDDLENHDTVDEEKLYSFEQPLFTSFITSILLKKTEPYYTFAPRPIRFIDNNSHNLSCVKSFIWNCSKWTSDVNFENIETLLKLVNLFFTPLLPADFSTLADVYLAREDDDCRSAIDAIVDHHQTMVKAIFDTAQVSSHIVRDLNLFNNVKHISSVERDNLIKQIQFNAGCLWVLCGMCLLEITTSVSPVDPLQKSQVRLECYKAEKAKITSRLNSEEQFCKTDCVSQLFPFKVYYNQRLKLLNKQKFKNGYRPDPPLYNIILEEVNRFSKMYGLESNTYSLINSNSDSEALVNEIDNWLSSVTNFHDNLSEKYAAYPDLLTGILLSINQMRYGMRMLKNHYKWTVTRDKHVTNKDVELLTLFGEFPRFCPNIIKMTNMDDAISMNISDKFRWYKLCLEELNNMLYLSNKSYRTEQYMRSIEYVLEKFVFNWKCLQEEEENKKREEDSIYKQKSFCETTPEEIEISKGIAHQFPTTKHSDFADIEGPKLDNDIAEDSVSKEIYNLTDKDINDICRLHTNLVRPAAKAHWLTVSPEEFDQKNAIVRVKNSFSDRFCLFGKLLMSKFMYLDSSMDSKMLPWLLMATDIANNPKQLDTKGYYDFYRDPNLEYAKKTSEVLKNVENHIQKLLHEWPDHPTLQTIIKVVERIMNFDWSSPTCRFLIGLELLLTKLHEWEEVAHRGVSVRELTLTVTHYIQEYRSLELSTWKDCLKTSLKRIQNDSSKWWFHLYSIFQAYLHKQDSFQQLVTAIQKFMESSSLGQYLARLELLYTFHCDVVCREKTKEQIELCSASWNLYKYYSQFKDCINLRIETLSSDIKKKLQDFVKIVKWNDINYWSVKETVTKVQQTLHKYTREYEEILNNPASFAMTTQTGILSTKSDKYEVPIFKIDDYLKNCEIFLYILPSSSLNVLTNINKYSKKLFTISGKIITNCGYSEHIIELNDFLNGVMESSQELHDLNVDPEASKDKQKSQAKQILQQKRKALSELFKALQRIGLSYKAGLMGCEQMDCSVEFARLPPIDINAALEFLTPNPADNDLRCAWSDCESYFLKSVSQTTALKIASETPKLGQQEMDRIKGFINDLKNMTWKTRKILASHIECLVNIRSMTYLSEIITESSRIKFDPSEVFQQPVNFMINSINLLQQLKIALQCGSENIDSTSTDSMTSLLGVSPRDSEKEQPSEEMITNVDDIIKLTHSTLDSIIDEKTYNAMKLCDVNFVVYEKYDASILICEQLMQYINRFYKTVWINNIHSIENHQIERQPFVSDASGSPLNEINSLINQILLVVEKLYKKRTDIKKDNEDEKLLKCLIIQPLSSDLEDCDIISINKQLKNVLKSSIGCNVLKSCRPLFEQYTLLVQYFITQQTTVYRVLSKMNYLLATLFTDLASNGFCIPDELLEDEDGTKSDGKSGMGLTEGEGAKDVSDQIESQDQLEDAKKDYDNETVQDKDLKEEEKGVEMSDDFDGKLHDMDKDENDISDDENNEDNDDKEMGETGEGAETLDEKLWGSDSEDNCDEQEDLKEEDGKGGETMGDKELGAKNDNDNVEEQDKKDEIDQKNSKKDINEMDENGEETGEDHTDPHHGDLQPPPEPEPMDLPNDLQLDDGEMNDNEEVEDNPFDIDAMKENMENAEIDDNKPDEKPKDKNDLEDTSDEEMGDENKIDDTKTPDENNEELEENIDDDTNDDGGKKDENKTGEEPKEEDRKENIENAKPSEDDPSQTEVQPSNLDNGGSKDQVCENSDGQDKNEDIEFNKEEATGPEQQGVGQSQRESKDTKEGHSVNEDRGTQSEEPGTKDKKRRMKPGEKDMDRTLAESSGPLKKRLKTTDTQDENSDNENGINDDKDAENKKGELFKHVKESKDGDTETLDAATTEQLEERPLPNNENQPGEELKDDEMEIEEDVNENDTKNGDEILPEKMKTKNRKNQTSMNESDDFKENDEFIEEKVNVDGEDVLTHFAERGQETTFHTVDIEETDDINFAIIKDHNEYIRSQFDKWLDNENKEIQTDEAWNKCMDATSNLAQELSEQLRLVLEPSKASRLQGDFRTGRRINMRRVIPYIASQFKKDKIWLRRTRPSKRQYQIIMAVDNSSSMMDSHAKILAFESLALVSKALTLVEAGELGVMSFGEQTRIVHPLGEPFSDQTGFKLMQNFTFDEQKTKVGELIELATAVFEDRGQLDTGDRPAQLLVIMSDGRGIKSEGPDVVKNAIRAAKVNGIFIVFIVIDNPKSKESILDIKMPIFENNSVRIESYMDNFPFPFYVILRDVDKLPGVLSDALREWFELITA</sequence>
<feature type="region of interest" description="Disordered" evidence="11">
    <location>
        <begin position="3864"/>
        <end position="3886"/>
    </location>
</feature>
<dbReference type="GO" id="GO:0016887">
    <property type="term" value="F:ATP hydrolysis activity"/>
    <property type="evidence" value="ECO:0007669"/>
    <property type="project" value="InterPro"/>
</dbReference>
<dbReference type="OrthoDB" id="422220at2759"/>
<dbReference type="PIRSF" id="PIRSF010340">
    <property type="entry name" value="Midasin"/>
    <property type="match status" value="1"/>
</dbReference>
<evidence type="ECO:0000256" key="11">
    <source>
        <dbReference type="SAM" id="MobiDB-lite"/>
    </source>
</evidence>
<dbReference type="GO" id="GO:0030687">
    <property type="term" value="C:preribosome, large subunit precursor"/>
    <property type="evidence" value="ECO:0007669"/>
    <property type="project" value="TreeGrafter"/>
</dbReference>
<feature type="compositionally biased region" description="Acidic residues" evidence="11">
    <location>
        <begin position="4372"/>
        <end position="4387"/>
    </location>
</feature>
<dbReference type="FunFam" id="3.40.50.300:FF:004102">
    <property type="entry name" value="Uncharacterized protein"/>
    <property type="match status" value="1"/>
</dbReference>
<feature type="compositionally biased region" description="Acidic residues" evidence="11">
    <location>
        <begin position="4268"/>
        <end position="4277"/>
    </location>
</feature>
<evidence type="ECO:0000256" key="6">
    <source>
        <dbReference type="ARBA" id="ARBA00022840"/>
    </source>
</evidence>
<feature type="coiled-coil region" evidence="10">
    <location>
        <begin position="3670"/>
        <end position="3698"/>
    </location>
</feature>
<feature type="compositionally biased region" description="Acidic residues" evidence="11">
    <location>
        <begin position="4304"/>
        <end position="4321"/>
    </location>
</feature>
<feature type="compositionally biased region" description="Basic and acidic residues" evidence="11">
    <location>
        <begin position="4445"/>
        <end position="4459"/>
    </location>
</feature>
<dbReference type="SUPFAM" id="SSF53300">
    <property type="entry name" value="vWA-like"/>
    <property type="match status" value="1"/>
</dbReference>
<dbReference type="InterPro" id="IPR040848">
    <property type="entry name" value="AAA_lid_7"/>
</dbReference>
<evidence type="ECO:0000256" key="9">
    <source>
        <dbReference type="PIRNR" id="PIRNR010340"/>
    </source>
</evidence>
<keyword evidence="8 9" id="KW-0539">Nucleus</keyword>
<feature type="compositionally biased region" description="Basic and acidic residues" evidence="11">
    <location>
        <begin position="4278"/>
        <end position="4287"/>
    </location>
</feature>
<evidence type="ECO:0000256" key="10">
    <source>
        <dbReference type="SAM" id="Coils"/>
    </source>
</evidence>
<feature type="compositionally biased region" description="Basic and acidic residues" evidence="11">
    <location>
        <begin position="4542"/>
        <end position="4565"/>
    </location>
</feature>
<dbReference type="InterPro" id="IPR011704">
    <property type="entry name" value="ATPase_dyneun-rel_AAA"/>
</dbReference>
<dbReference type="InterPro" id="IPR036465">
    <property type="entry name" value="vWFA_dom_sf"/>
</dbReference>
<evidence type="ECO:0000256" key="5">
    <source>
        <dbReference type="ARBA" id="ARBA00022741"/>
    </source>
</evidence>
<evidence type="ECO:0000256" key="7">
    <source>
        <dbReference type="ARBA" id="ARBA00023186"/>
    </source>
</evidence>
<feature type="compositionally biased region" description="Basic and acidic residues" evidence="11">
    <location>
        <begin position="4137"/>
        <end position="4174"/>
    </location>
</feature>
<dbReference type="PROSITE" id="PS50234">
    <property type="entry name" value="VWFA"/>
    <property type="match status" value="1"/>
</dbReference>
<evidence type="ECO:0000256" key="1">
    <source>
        <dbReference type="ARBA" id="ARBA00004604"/>
    </source>
</evidence>
<dbReference type="EMBL" id="GFXV01005465">
    <property type="protein sequence ID" value="MBW17270.1"/>
    <property type="molecule type" value="Transcribed_RNA"/>
</dbReference>
<dbReference type="PANTHER" id="PTHR48103">
    <property type="entry name" value="MIDASIN-RELATED"/>
    <property type="match status" value="1"/>
</dbReference>
<evidence type="ECO:0000256" key="3">
    <source>
        <dbReference type="ARBA" id="ARBA00007188"/>
    </source>
</evidence>
<feature type="compositionally biased region" description="Polar residues" evidence="11">
    <location>
        <begin position="4462"/>
        <end position="4471"/>
    </location>
</feature>
<comment type="subcellular location">
    <subcellularLocation>
        <location evidence="1">Nucleus</location>
        <location evidence="1">Nucleolus</location>
    </subcellularLocation>
    <subcellularLocation>
        <location evidence="2">Nucleus</location>
        <location evidence="2">Nucleoplasm</location>
    </subcellularLocation>
</comment>
<dbReference type="FunFam" id="3.40.50.300:FF:001384">
    <property type="entry name" value="Midasin"/>
    <property type="match status" value="1"/>
</dbReference>
<proteinExistence type="inferred from homology"/>
<evidence type="ECO:0000259" key="12">
    <source>
        <dbReference type="PROSITE" id="PS50234"/>
    </source>
</evidence>
<keyword evidence="5 9" id="KW-0547">Nucleotide-binding</keyword>
<feature type="compositionally biased region" description="Acidic residues" evidence="11">
    <location>
        <begin position="4212"/>
        <end position="4225"/>
    </location>
</feature>
<evidence type="ECO:0000256" key="8">
    <source>
        <dbReference type="ARBA" id="ARBA00023242"/>
    </source>
</evidence>
<dbReference type="GO" id="GO:0005524">
    <property type="term" value="F:ATP binding"/>
    <property type="evidence" value="ECO:0007669"/>
    <property type="project" value="UniProtKB-KW"/>
</dbReference>
<dbReference type="SMART" id="SM00382">
    <property type="entry name" value="AAA"/>
    <property type="match status" value="6"/>
</dbReference>
<organism evidence="13">
    <name type="scientific">Melanaphis sacchari</name>
    <dbReference type="NCBI Taxonomy" id="742174"/>
    <lineage>
        <taxon>Eukaryota</taxon>
        <taxon>Metazoa</taxon>
        <taxon>Ecdysozoa</taxon>
        <taxon>Arthropoda</taxon>
        <taxon>Hexapoda</taxon>
        <taxon>Insecta</taxon>
        <taxon>Pterygota</taxon>
        <taxon>Neoptera</taxon>
        <taxon>Paraneoptera</taxon>
        <taxon>Hemiptera</taxon>
        <taxon>Sternorrhyncha</taxon>
        <taxon>Aphidomorpha</taxon>
        <taxon>Aphidoidea</taxon>
        <taxon>Aphididae</taxon>
        <taxon>Aphidini</taxon>
        <taxon>Melanaphis</taxon>
    </lineage>
</organism>
<dbReference type="Pfam" id="PF07728">
    <property type="entry name" value="AAA_5"/>
    <property type="match status" value="7"/>
</dbReference>
<dbReference type="InterPro" id="IPR027417">
    <property type="entry name" value="P-loop_NTPase"/>
</dbReference>
<protein>
    <recommendedName>
        <fullName evidence="4 9">Midasin</fullName>
    </recommendedName>
</protein>
<evidence type="ECO:0000256" key="2">
    <source>
        <dbReference type="ARBA" id="ARBA00004642"/>
    </source>
</evidence>
<dbReference type="Pfam" id="PF17867">
    <property type="entry name" value="AAA_lid_7"/>
    <property type="match status" value="2"/>
</dbReference>
<dbReference type="GO" id="GO:0000027">
    <property type="term" value="P:ribosomal large subunit assembly"/>
    <property type="evidence" value="ECO:0007669"/>
    <property type="project" value="InterPro"/>
</dbReference>
<feature type="compositionally biased region" description="Basic and acidic residues" evidence="11">
    <location>
        <begin position="4324"/>
        <end position="4350"/>
    </location>
</feature>
<gene>
    <name evidence="13" type="primary">MDN1_0</name>
</gene>
<feature type="domain" description="VWFA" evidence="12">
    <location>
        <begin position="4783"/>
        <end position="4978"/>
    </location>
</feature>
<keyword evidence="6 9" id="KW-0067">ATP-binding</keyword>
<comment type="function">
    <text evidence="9">Nuclear chaperone required for maturation and nuclear export of pre-60S ribosome subunits.</text>
</comment>
<keyword evidence="10" id="KW-0175">Coiled coil</keyword>
<dbReference type="FunFam" id="3.40.50.300:FF:000582">
    <property type="entry name" value="Midasin"/>
    <property type="match status" value="1"/>
</dbReference>
<feature type="compositionally biased region" description="Basic and acidic residues" evidence="11">
    <location>
        <begin position="4504"/>
        <end position="4514"/>
    </location>
</feature>
<feature type="compositionally biased region" description="Basic and acidic residues" evidence="11">
    <location>
        <begin position="4226"/>
        <end position="4267"/>
    </location>
</feature>
<dbReference type="FunFam" id="3.40.50.410:FF:000028">
    <property type="entry name" value="Midasin"/>
    <property type="match status" value="1"/>
</dbReference>
<accession>A0A2H8TTJ7</accession>
<feature type="compositionally biased region" description="Basic and acidic residues" evidence="11">
    <location>
        <begin position="4360"/>
        <end position="4371"/>
    </location>
</feature>
<name>A0A2H8TTJ7_9HEMI</name>
<feature type="compositionally biased region" description="Polar residues" evidence="11">
    <location>
        <begin position="4422"/>
        <end position="4432"/>
    </location>
</feature>
<dbReference type="CDD" id="cd00009">
    <property type="entry name" value="AAA"/>
    <property type="match status" value="2"/>
</dbReference>
<feature type="compositionally biased region" description="Basic and acidic residues" evidence="11">
    <location>
        <begin position="4472"/>
        <end position="4497"/>
    </location>
</feature>
<reference evidence="13" key="1">
    <citation type="submission" date="2017-10" db="EMBL/GenBank/DDBJ databases">
        <title>Transcriptome Assembly of Sugarcane Aphid Adults.</title>
        <authorList>
            <person name="Scully E.D."/>
            <person name="Palmer N.A."/>
            <person name="Geib S.M."/>
            <person name="Sarath G."/>
            <person name="Sattler S.E."/>
        </authorList>
    </citation>
    <scope>NUCLEOTIDE SEQUENCE</scope>
    <source>
        <tissue evidence="13">Whole body</tissue>
    </source>
</reference>
<keyword evidence="7 9" id="KW-0143">Chaperone</keyword>
<dbReference type="Gene3D" id="3.40.50.300">
    <property type="entry name" value="P-loop containing nucleotide triphosphate hydrolases"/>
    <property type="match status" value="6"/>
</dbReference>
<evidence type="ECO:0000313" key="13">
    <source>
        <dbReference type="EMBL" id="MBW17270.1"/>
    </source>
</evidence>
<dbReference type="PANTHER" id="PTHR48103:SF2">
    <property type="entry name" value="MIDASIN"/>
    <property type="match status" value="1"/>
</dbReference>
<dbReference type="Gene3D" id="3.40.50.410">
    <property type="entry name" value="von Willebrand factor, type A domain"/>
    <property type="match status" value="1"/>
</dbReference>
<feature type="region of interest" description="Disordered" evidence="11">
    <location>
        <begin position="4100"/>
        <end position="4614"/>
    </location>
</feature>
<evidence type="ECO:0000256" key="4">
    <source>
        <dbReference type="ARBA" id="ARBA00017143"/>
    </source>
</evidence>
<dbReference type="GO" id="GO:0005730">
    <property type="term" value="C:nucleolus"/>
    <property type="evidence" value="ECO:0007669"/>
    <property type="project" value="UniProtKB-SubCell"/>
</dbReference>
<dbReference type="GO" id="GO:0005654">
    <property type="term" value="C:nucleoplasm"/>
    <property type="evidence" value="ECO:0007669"/>
    <property type="project" value="UniProtKB-SubCell"/>
</dbReference>
<feature type="compositionally biased region" description="Acidic residues" evidence="11">
    <location>
        <begin position="4175"/>
        <end position="4193"/>
    </location>
</feature>
<dbReference type="SUPFAM" id="SSF52540">
    <property type="entry name" value="P-loop containing nucleoside triphosphate hydrolases"/>
    <property type="match status" value="6"/>
</dbReference>
<dbReference type="GO" id="GO:0000055">
    <property type="term" value="P:ribosomal large subunit export from nucleus"/>
    <property type="evidence" value="ECO:0007669"/>
    <property type="project" value="TreeGrafter"/>
</dbReference>
<dbReference type="InterPro" id="IPR003593">
    <property type="entry name" value="AAA+_ATPase"/>
</dbReference>
<dbReference type="Pfam" id="PF17865">
    <property type="entry name" value="AAA_lid_5"/>
    <property type="match status" value="1"/>
</dbReference>
<dbReference type="FunFam" id="3.40.50.300:FF:000142">
    <property type="entry name" value="Midasin"/>
    <property type="match status" value="1"/>
</dbReference>
<dbReference type="InterPro" id="IPR041190">
    <property type="entry name" value="Midasin_AAA_lid_5"/>
</dbReference>
<dbReference type="Pfam" id="PF00092">
    <property type="entry name" value="VWA"/>
    <property type="match status" value="1"/>
</dbReference>
<comment type="similarity">
    <text evidence="3 9">Belongs to the midasin family.</text>
</comment>
<dbReference type="InterPro" id="IPR002035">
    <property type="entry name" value="VWF_A"/>
</dbReference>
<feature type="compositionally biased region" description="Basic and acidic residues" evidence="11">
    <location>
        <begin position="4388"/>
        <end position="4417"/>
    </location>
</feature>
<dbReference type="InterPro" id="IPR012099">
    <property type="entry name" value="Midasin"/>
</dbReference>
<feature type="compositionally biased region" description="Acidic residues" evidence="11">
    <location>
        <begin position="4593"/>
        <end position="4606"/>
    </location>
</feature>